<dbReference type="GeneID" id="37010798"/>
<gene>
    <name evidence="7" type="ORF">BCV69DRAFT_108288</name>
</gene>
<keyword evidence="3" id="KW-0067">ATP-binding</keyword>
<keyword evidence="5" id="KW-0732">Signal</keyword>
<dbReference type="Gene3D" id="3.40.50.300">
    <property type="entry name" value="P-loop containing nucleotide triphosphate hydrolases"/>
    <property type="match status" value="1"/>
</dbReference>
<dbReference type="EMBL" id="KZ819322">
    <property type="protein sequence ID" value="PWN23110.1"/>
    <property type="molecule type" value="Genomic_DNA"/>
</dbReference>
<feature type="domain" description="DNA mismatch repair proteins mutS family" evidence="6">
    <location>
        <begin position="72"/>
        <end position="88"/>
    </location>
</feature>
<evidence type="ECO:0000256" key="4">
    <source>
        <dbReference type="ARBA" id="ARBA00023125"/>
    </source>
</evidence>
<dbReference type="Proteomes" id="UP000245942">
    <property type="component" value="Unassembled WGS sequence"/>
</dbReference>
<dbReference type="RefSeq" id="XP_025350270.1">
    <property type="nucleotide sequence ID" value="XM_025489064.1"/>
</dbReference>
<dbReference type="GO" id="GO:0030983">
    <property type="term" value="F:mismatched DNA binding"/>
    <property type="evidence" value="ECO:0007669"/>
    <property type="project" value="InterPro"/>
</dbReference>
<dbReference type="Pfam" id="PF00488">
    <property type="entry name" value="MutS_V"/>
    <property type="match status" value="1"/>
</dbReference>
<comment type="similarity">
    <text evidence="1">Belongs to the DNA mismatch repair MutS family.</text>
</comment>
<evidence type="ECO:0000313" key="8">
    <source>
        <dbReference type="Proteomes" id="UP000245942"/>
    </source>
</evidence>
<protein>
    <submittedName>
        <fullName evidence="7">P-loop containing nucleoside triphosphate hydrolase protein</fullName>
    </submittedName>
</protein>
<feature type="signal peptide" evidence="5">
    <location>
        <begin position="1"/>
        <end position="22"/>
    </location>
</feature>
<dbReference type="OrthoDB" id="121051at2759"/>
<keyword evidence="8" id="KW-1185">Reference proteome</keyword>
<dbReference type="SMART" id="SM00534">
    <property type="entry name" value="MUTSac"/>
    <property type="match status" value="1"/>
</dbReference>
<proteinExistence type="inferred from homology"/>
<dbReference type="GO" id="GO:0016787">
    <property type="term" value="F:hydrolase activity"/>
    <property type="evidence" value="ECO:0007669"/>
    <property type="project" value="UniProtKB-KW"/>
</dbReference>
<dbReference type="GO" id="GO:0005634">
    <property type="term" value="C:nucleus"/>
    <property type="evidence" value="ECO:0007669"/>
    <property type="project" value="TreeGrafter"/>
</dbReference>
<dbReference type="GO" id="GO:0006298">
    <property type="term" value="P:mismatch repair"/>
    <property type="evidence" value="ECO:0007669"/>
    <property type="project" value="InterPro"/>
</dbReference>
<dbReference type="GO" id="GO:0005524">
    <property type="term" value="F:ATP binding"/>
    <property type="evidence" value="ECO:0007669"/>
    <property type="project" value="UniProtKB-KW"/>
</dbReference>
<evidence type="ECO:0000256" key="5">
    <source>
        <dbReference type="SAM" id="SignalP"/>
    </source>
</evidence>
<reference evidence="7 8" key="1">
    <citation type="journal article" date="2018" name="Mol. Biol. Evol.">
        <title>Broad Genomic Sampling Reveals a Smut Pathogenic Ancestry of the Fungal Clade Ustilaginomycotina.</title>
        <authorList>
            <person name="Kijpornyongpan T."/>
            <person name="Mondo S.J."/>
            <person name="Barry K."/>
            <person name="Sandor L."/>
            <person name="Lee J."/>
            <person name="Lipzen A."/>
            <person name="Pangilinan J."/>
            <person name="LaButti K."/>
            <person name="Hainaut M."/>
            <person name="Henrissat B."/>
            <person name="Grigoriev I.V."/>
            <person name="Spatafora J.W."/>
            <person name="Aime M.C."/>
        </authorList>
    </citation>
    <scope>NUCLEOTIDE SEQUENCE [LARGE SCALE GENOMIC DNA]</scope>
    <source>
        <strain evidence="7 8">MCA 4718</strain>
    </source>
</reference>
<evidence type="ECO:0000259" key="6">
    <source>
        <dbReference type="PROSITE" id="PS00486"/>
    </source>
</evidence>
<feature type="chain" id="PRO_5016363427" evidence="5">
    <location>
        <begin position="23"/>
        <end position="252"/>
    </location>
</feature>
<dbReference type="PANTHER" id="PTHR11361">
    <property type="entry name" value="DNA MISMATCH REPAIR PROTEIN MUTS FAMILY MEMBER"/>
    <property type="match status" value="1"/>
</dbReference>
<dbReference type="InterPro" id="IPR045076">
    <property type="entry name" value="MutS"/>
</dbReference>
<accession>A0A316UD07</accession>
<evidence type="ECO:0000313" key="7">
    <source>
        <dbReference type="EMBL" id="PWN23110.1"/>
    </source>
</evidence>
<organism evidence="7 8">
    <name type="scientific">Pseudomicrostroma glucosiphilum</name>
    <dbReference type="NCBI Taxonomy" id="1684307"/>
    <lineage>
        <taxon>Eukaryota</taxon>
        <taxon>Fungi</taxon>
        <taxon>Dikarya</taxon>
        <taxon>Basidiomycota</taxon>
        <taxon>Ustilaginomycotina</taxon>
        <taxon>Exobasidiomycetes</taxon>
        <taxon>Microstromatales</taxon>
        <taxon>Microstromatales incertae sedis</taxon>
        <taxon>Pseudomicrostroma</taxon>
    </lineage>
</organism>
<evidence type="ECO:0000256" key="3">
    <source>
        <dbReference type="ARBA" id="ARBA00022840"/>
    </source>
</evidence>
<keyword evidence="7" id="KW-0378">Hydrolase</keyword>
<dbReference type="AlphaFoldDB" id="A0A316UD07"/>
<dbReference type="GO" id="GO:0007131">
    <property type="term" value="P:reciprocal meiotic recombination"/>
    <property type="evidence" value="ECO:0007669"/>
    <property type="project" value="TreeGrafter"/>
</dbReference>
<evidence type="ECO:0000256" key="2">
    <source>
        <dbReference type="ARBA" id="ARBA00022741"/>
    </source>
</evidence>
<evidence type="ECO:0000256" key="1">
    <source>
        <dbReference type="ARBA" id="ARBA00006271"/>
    </source>
</evidence>
<dbReference type="PANTHER" id="PTHR11361:SF21">
    <property type="entry name" value="MUTS PROTEIN HOMOLOG 4"/>
    <property type="match status" value="1"/>
</dbReference>
<dbReference type="InterPro" id="IPR027417">
    <property type="entry name" value="P-loop_NTPase"/>
</dbReference>
<dbReference type="PROSITE" id="PS51257">
    <property type="entry name" value="PROKAR_LIPOPROTEIN"/>
    <property type="match status" value="1"/>
</dbReference>
<keyword evidence="4" id="KW-0238">DNA-binding</keyword>
<dbReference type="InterPro" id="IPR000432">
    <property type="entry name" value="DNA_mismatch_repair_MutS_C"/>
</dbReference>
<dbReference type="SUPFAM" id="SSF52540">
    <property type="entry name" value="P-loop containing nucleoside triphosphate hydrolases"/>
    <property type="match status" value="1"/>
</dbReference>
<dbReference type="STRING" id="1684307.A0A316UD07"/>
<dbReference type="PROSITE" id="PS00486">
    <property type="entry name" value="DNA_MISMATCH_REPAIR_2"/>
    <property type="match status" value="1"/>
</dbReference>
<sequence>MSGKTTFLKQIALIVIMGSCGSFVPADYASLKHFTTLSTRFSNDDDADHNLSTFASEMRATASALSSAGPSSLILMDELGRGTSPTEGFGIAHAVSERLYQQKAYVFFATHFLDLEKSLGSKSRLHTQHLSFAVSDDMAGANSHLTFRYKLSDGPPRARHYGLDVASISGLPRALLEDALECSSILEHPRHKDGIASRSKHSLDRMTCLLRLEKVLQQLLHESALDGGPLLHLLAASRSDCIEAMSAQAQQW</sequence>
<name>A0A316UD07_9BASI</name>
<dbReference type="GO" id="GO:0140664">
    <property type="term" value="F:ATP-dependent DNA damage sensor activity"/>
    <property type="evidence" value="ECO:0007669"/>
    <property type="project" value="InterPro"/>
</dbReference>
<keyword evidence="2" id="KW-0547">Nucleotide-binding</keyword>